<protein>
    <submittedName>
        <fullName evidence="4">Amino acid/amide ABC transporter substrate-binding protein, HAAT family</fullName>
    </submittedName>
</protein>
<keyword evidence="1" id="KW-0732">Signal</keyword>
<dbReference type="InterPro" id="IPR028081">
    <property type="entry name" value="Leu-bd"/>
</dbReference>
<accession>A0A1H6BGZ7</accession>
<dbReference type="PANTHER" id="PTHR30483">
    <property type="entry name" value="LEUCINE-SPECIFIC-BINDING PROTEIN"/>
    <property type="match status" value="1"/>
</dbReference>
<sequence length="409" mass="44405">MVDMPPRVSRRSYLKRGTAGVVAVSGLSGCTLGGGGGSGTETLTIAAAIPETGSYSSLGGDLKRGYELGVERMREELDRDVEYILRDDESDAQTLREQLQSVVSNNDVNVVWGSFSSLLVTAGSAFSENEGLPFLGVTFAYEAPHRNDNYEWTFAPFPKSRDIVASTVGMLDLIPEAERPTDVGIWEPNSGWGEEMADYWEEYLTDEGYEVVLREIFEIGSTDFSTLISQSESADVEALLSCPTPPGGITAVNQIESSAWTPDVLKFVRAADPTQWWSALGETGAYAMMSPGPLPPGHGGQELRETYRNRYEIEGEFMPIVVGSAYNLAQVTTQAVSAAGSVTPADVRDSLRTATFDTVLGDFGFEENGIPKAGQITTTTGQWWDGNQMVVYPRGDSGRAMELKHPVDW</sequence>
<dbReference type="SUPFAM" id="SSF53822">
    <property type="entry name" value="Periplasmic binding protein-like I"/>
    <property type="match status" value="1"/>
</dbReference>
<dbReference type="KEGG" id="hlm:DV707_14745"/>
<dbReference type="PROSITE" id="PS51257">
    <property type="entry name" value="PROKAR_LIPOPROTEIN"/>
    <property type="match status" value="1"/>
</dbReference>
<feature type="domain" description="Leucine-binding protein" evidence="2">
    <location>
        <begin position="42"/>
        <end position="368"/>
    </location>
</feature>
<dbReference type="InterPro" id="IPR028082">
    <property type="entry name" value="Peripla_BP_I"/>
</dbReference>
<dbReference type="Pfam" id="PF13458">
    <property type="entry name" value="Peripla_BP_6"/>
    <property type="match status" value="1"/>
</dbReference>
<dbReference type="Proteomes" id="UP000296733">
    <property type="component" value="Plasmid unnamed1"/>
</dbReference>
<dbReference type="GeneID" id="39859375"/>
<dbReference type="InterPro" id="IPR051010">
    <property type="entry name" value="BCAA_transport"/>
</dbReference>
<dbReference type="RefSeq" id="WP_103992499.1">
    <property type="nucleotide sequence ID" value="NZ_CP031312.1"/>
</dbReference>
<evidence type="ECO:0000313" key="4">
    <source>
        <dbReference type="EMBL" id="SEG59506.1"/>
    </source>
</evidence>
<proteinExistence type="predicted"/>
<evidence type="ECO:0000259" key="2">
    <source>
        <dbReference type="Pfam" id="PF13458"/>
    </source>
</evidence>
<gene>
    <name evidence="3" type="ORF">DV707_14745</name>
    <name evidence="4" type="ORF">SAMN04488133_2820</name>
</gene>
<evidence type="ECO:0000313" key="3">
    <source>
        <dbReference type="EMBL" id="QCC49017.1"/>
    </source>
</evidence>
<evidence type="ECO:0000313" key="5">
    <source>
        <dbReference type="Proteomes" id="UP000236740"/>
    </source>
</evidence>
<dbReference type="EMBL" id="FNVN01000004">
    <property type="protein sequence ID" value="SEG59506.1"/>
    <property type="molecule type" value="Genomic_DNA"/>
</dbReference>
<reference evidence="4 5" key="1">
    <citation type="submission" date="2016-10" db="EMBL/GenBank/DDBJ databases">
        <authorList>
            <person name="de Groot N.N."/>
        </authorList>
    </citation>
    <scope>NUCLEOTIDE SEQUENCE [LARGE SCALE GENOMIC DNA]</scope>
    <source>
        <strain evidence="4 5">CGMCC 1.10331</strain>
    </source>
</reference>
<organism evidence="4 5">
    <name type="scientific">Halobellus limi</name>
    <dbReference type="NCBI Taxonomy" id="699433"/>
    <lineage>
        <taxon>Archaea</taxon>
        <taxon>Methanobacteriati</taxon>
        <taxon>Methanobacteriota</taxon>
        <taxon>Stenosarchaea group</taxon>
        <taxon>Halobacteria</taxon>
        <taxon>Halobacteriales</taxon>
        <taxon>Haloferacaceae</taxon>
        <taxon>Halobellus</taxon>
    </lineage>
</organism>
<name>A0A1H6BGZ7_9EURY</name>
<reference evidence="3 6" key="2">
    <citation type="journal article" date="2019" name="Nat. Commun.">
        <title>A new type of DNA phosphorothioation-based antiviral system in archaea.</title>
        <authorList>
            <person name="Xiong L."/>
            <person name="Liu S."/>
            <person name="Chen S."/>
            <person name="Xiao Y."/>
            <person name="Zhu B."/>
            <person name="Gao Y."/>
            <person name="Zhang Y."/>
            <person name="Chen B."/>
            <person name="Luo J."/>
            <person name="Deng Z."/>
            <person name="Chen X."/>
            <person name="Wang L."/>
            <person name="Chen S."/>
        </authorList>
    </citation>
    <scope>NUCLEOTIDE SEQUENCE [LARGE SCALE GENOMIC DNA]</scope>
    <source>
        <strain evidence="3 6">CGMCC 1.10331</strain>
        <plasmid evidence="3 6">unnamed1</plasmid>
    </source>
</reference>
<keyword evidence="5" id="KW-1185">Reference proteome</keyword>
<evidence type="ECO:0000313" key="6">
    <source>
        <dbReference type="Proteomes" id="UP000296733"/>
    </source>
</evidence>
<dbReference type="OrthoDB" id="200499at2157"/>
<dbReference type="Gene3D" id="3.40.50.2300">
    <property type="match status" value="2"/>
</dbReference>
<dbReference type="AlphaFoldDB" id="A0A1H6BGZ7"/>
<dbReference type="EMBL" id="CP031312">
    <property type="protein sequence ID" value="QCC49017.1"/>
    <property type="molecule type" value="Genomic_DNA"/>
</dbReference>
<geneLocation type="plasmid" evidence="3">
    <name>unnamed1</name>
</geneLocation>
<keyword evidence="3" id="KW-0614">Plasmid</keyword>
<evidence type="ECO:0000256" key="1">
    <source>
        <dbReference type="ARBA" id="ARBA00022729"/>
    </source>
</evidence>
<dbReference type="Proteomes" id="UP000236740">
    <property type="component" value="Unassembled WGS sequence"/>
</dbReference>